<accession>A0A1H8AXQ6</accession>
<keyword evidence="2" id="KW-1185">Reference proteome</keyword>
<name>A0A1H8AXQ6_9FIRM</name>
<dbReference type="Proteomes" id="UP000199158">
    <property type="component" value="Unassembled WGS sequence"/>
</dbReference>
<proteinExistence type="predicted"/>
<dbReference type="AlphaFoldDB" id="A0A1H8AXQ6"/>
<evidence type="ECO:0000313" key="1">
    <source>
        <dbReference type="EMBL" id="SEM75276.1"/>
    </source>
</evidence>
<protein>
    <recommendedName>
        <fullName evidence="3">AbrB/MazE/SpoVT family DNA-binding domain-containing protein</fullName>
    </recommendedName>
</protein>
<evidence type="ECO:0008006" key="3">
    <source>
        <dbReference type="Google" id="ProtNLM"/>
    </source>
</evidence>
<organism evidence="1 2">
    <name type="scientific">Hydrogenoanaerobacterium saccharovorans</name>
    <dbReference type="NCBI Taxonomy" id="474960"/>
    <lineage>
        <taxon>Bacteria</taxon>
        <taxon>Bacillati</taxon>
        <taxon>Bacillota</taxon>
        <taxon>Clostridia</taxon>
        <taxon>Eubacteriales</taxon>
        <taxon>Oscillospiraceae</taxon>
        <taxon>Hydrogenoanaerobacterium</taxon>
    </lineage>
</organism>
<dbReference type="RefSeq" id="WP_092753359.1">
    <property type="nucleotide sequence ID" value="NZ_FOCG01000001.1"/>
</dbReference>
<dbReference type="InterPro" id="IPR037914">
    <property type="entry name" value="SpoVT-AbrB_sf"/>
</dbReference>
<sequence>MPNEKQRNIYPCSAQNDVYYRSVTLNNDYRLRLPLEIVDELGLGEVATLVLWMNDKGQLVIEPFIEK</sequence>
<reference evidence="1 2" key="1">
    <citation type="submission" date="2016-10" db="EMBL/GenBank/DDBJ databases">
        <authorList>
            <person name="de Groot N.N."/>
        </authorList>
    </citation>
    <scope>NUCLEOTIDE SEQUENCE [LARGE SCALE GENOMIC DNA]</scope>
    <source>
        <strain evidence="1 2">CGMCC 1.5070</strain>
    </source>
</reference>
<dbReference type="SUPFAM" id="SSF89447">
    <property type="entry name" value="AbrB/MazE/MraZ-like"/>
    <property type="match status" value="1"/>
</dbReference>
<gene>
    <name evidence="1" type="ORF">SAMN05216180_1593</name>
</gene>
<dbReference type="EMBL" id="FOCG01000001">
    <property type="protein sequence ID" value="SEM75276.1"/>
    <property type="molecule type" value="Genomic_DNA"/>
</dbReference>
<evidence type="ECO:0000313" key="2">
    <source>
        <dbReference type="Proteomes" id="UP000199158"/>
    </source>
</evidence>